<feature type="region of interest" description="Disordered" evidence="1">
    <location>
        <begin position="65"/>
        <end position="103"/>
    </location>
</feature>
<keyword evidence="3" id="KW-1185">Reference proteome</keyword>
<name>A0A0G4MQL4_VERLO</name>
<evidence type="ECO:0000313" key="2">
    <source>
        <dbReference type="EMBL" id="CRK36541.1"/>
    </source>
</evidence>
<dbReference type="AlphaFoldDB" id="A0A0G4MQL4"/>
<accession>A0A0G4MQL4</accession>
<feature type="non-terminal residue" evidence="2">
    <location>
        <position position="1"/>
    </location>
</feature>
<dbReference type="Proteomes" id="UP000044602">
    <property type="component" value="Unassembled WGS sequence"/>
</dbReference>
<reference evidence="2 3" key="1">
    <citation type="submission" date="2015-05" db="EMBL/GenBank/DDBJ databases">
        <authorList>
            <person name="Wang D.B."/>
            <person name="Wang M."/>
        </authorList>
    </citation>
    <scope>NUCLEOTIDE SEQUENCE [LARGE SCALE GENOMIC DNA]</scope>
    <source>
        <strain evidence="2">VL1</strain>
    </source>
</reference>
<feature type="non-terminal residue" evidence="2">
    <location>
        <position position="103"/>
    </location>
</feature>
<gene>
    <name evidence="2" type="ORF">BN1708_020032</name>
</gene>
<proteinExistence type="predicted"/>
<evidence type="ECO:0000313" key="3">
    <source>
        <dbReference type="Proteomes" id="UP000044602"/>
    </source>
</evidence>
<protein>
    <submittedName>
        <fullName evidence="2">Uncharacterized protein</fullName>
    </submittedName>
</protein>
<organism evidence="2 3">
    <name type="scientific">Verticillium longisporum</name>
    <name type="common">Verticillium dahliae var. longisporum</name>
    <dbReference type="NCBI Taxonomy" id="100787"/>
    <lineage>
        <taxon>Eukaryota</taxon>
        <taxon>Fungi</taxon>
        <taxon>Dikarya</taxon>
        <taxon>Ascomycota</taxon>
        <taxon>Pezizomycotina</taxon>
        <taxon>Sordariomycetes</taxon>
        <taxon>Hypocreomycetidae</taxon>
        <taxon>Glomerellales</taxon>
        <taxon>Plectosphaerellaceae</taxon>
        <taxon>Verticillium</taxon>
    </lineage>
</organism>
<dbReference type="EMBL" id="CVQH01024185">
    <property type="protein sequence ID" value="CRK36541.1"/>
    <property type="molecule type" value="Genomic_DNA"/>
</dbReference>
<sequence length="103" mass="11772">QGWPDHRGGRQEGRLLACRRFRSRLGRLRGHPHQRHAQDHCQPPAGVCPDEPPLLRHELHLRVQAPEAAPGPQRLERGQVQTVRQRLPHQGHCRRLQEGAPGQ</sequence>
<evidence type="ECO:0000256" key="1">
    <source>
        <dbReference type="SAM" id="MobiDB-lite"/>
    </source>
</evidence>